<keyword evidence="2" id="KW-0732">Signal</keyword>
<keyword evidence="1" id="KW-1133">Transmembrane helix</keyword>
<keyword evidence="5" id="KW-1185">Reference proteome</keyword>
<accession>A0AAD3SWA3</accession>
<feature type="signal peptide" evidence="2">
    <location>
        <begin position="1"/>
        <end position="21"/>
    </location>
</feature>
<organism evidence="4 5">
    <name type="scientific">Nepenthes gracilis</name>
    <name type="common">Slender pitcher plant</name>
    <dbReference type="NCBI Taxonomy" id="150966"/>
    <lineage>
        <taxon>Eukaryota</taxon>
        <taxon>Viridiplantae</taxon>
        <taxon>Streptophyta</taxon>
        <taxon>Embryophyta</taxon>
        <taxon>Tracheophyta</taxon>
        <taxon>Spermatophyta</taxon>
        <taxon>Magnoliopsida</taxon>
        <taxon>eudicotyledons</taxon>
        <taxon>Gunneridae</taxon>
        <taxon>Pentapetalae</taxon>
        <taxon>Caryophyllales</taxon>
        <taxon>Nepenthaceae</taxon>
        <taxon>Nepenthes</taxon>
    </lineage>
</organism>
<sequence length="360" mass="37915">MGILKLFLTLSLLSIAPTGHADFACSSNTTNCEALIDYVTPNATTLSKLKTFFGVKSLRSILGVNNLPVSTSGSHAVSAQETVRIPFSCICTNGTGKSNKRPIYTVVSGDSLYYIANTVFAGLVTVADIGAANQIQNVSLIVPGQKLWIPLPCSCDKVNGQTVVHYGHVVASGSSVAQIAQEYGSTVQTLLTLNNMSDPSKLLAGQVFDVPLKACSSSVNSSSDDYPLLVGNGTYVVTANDCVLCNCSSTNNYTLDCQPSELKPSSSKWSTCPSTLCTGSSLNIGNSTSTNCNTTTCSYAGYTNQSILTALEVTTNQTCSASSPGSSPSNQASKIHLGGWISALILAFIHSFVLYFQHFW</sequence>
<dbReference type="SUPFAM" id="SSF54106">
    <property type="entry name" value="LysM domain"/>
    <property type="match status" value="2"/>
</dbReference>
<name>A0AAD3SWA3_NEPGR</name>
<dbReference type="Proteomes" id="UP001279734">
    <property type="component" value="Unassembled WGS sequence"/>
</dbReference>
<feature type="domain" description="LysM" evidence="3">
    <location>
        <begin position="166"/>
        <end position="210"/>
    </location>
</feature>
<dbReference type="AlphaFoldDB" id="A0AAD3SWA3"/>
<dbReference type="InterPro" id="IPR036779">
    <property type="entry name" value="LysM_dom_sf"/>
</dbReference>
<dbReference type="CDD" id="cd00118">
    <property type="entry name" value="LysM"/>
    <property type="match status" value="2"/>
</dbReference>
<evidence type="ECO:0000259" key="3">
    <source>
        <dbReference type="PROSITE" id="PS51782"/>
    </source>
</evidence>
<protein>
    <recommendedName>
        <fullName evidence="3">LysM domain-containing protein</fullName>
    </recommendedName>
</protein>
<dbReference type="EMBL" id="BSYO01000018">
    <property type="protein sequence ID" value="GMH18131.1"/>
    <property type="molecule type" value="Genomic_DNA"/>
</dbReference>
<proteinExistence type="predicted"/>
<feature type="transmembrane region" description="Helical" evidence="1">
    <location>
        <begin position="337"/>
        <end position="356"/>
    </location>
</feature>
<dbReference type="Pfam" id="PF01476">
    <property type="entry name" value="LysM"/>
    <property type="match status" value="2"/>
</dbReference>
<reference evidence="4" key="1">
    <citation type="submission" date="2023-05" db="EMBL/GenBank/DDBJ databases">
        <title>Nepenthes gracilis genome sequencing.</title>
        <authorList>
            <person name="Fukushima K."/>
        </authorList>
    </citation>
    <scope>NUCLEOTIDE SEQUENCE</scope>
    <source>
        <strain evidence="4">SING2019-196</strain>
    </source>
</reference>
<feature type="chain" id="PRO_5042275472" description="LysM domain-containing protein" evidence="2">
    <location>
        <begin position="22"/>
        <end position="360"/>
    </location>
</feature>
<dbReference type="PANTHER" id="PTHR33734">
    <property type="entry name" value="LYSM DOMAIN-CONTAINING GPI-ANCHORED PROTEIN 2"/>
    <property type="match status" value="1"/>
</dbReference>
<keyword evidence="1" id="KW-0472">Membrane</keyword>
<evidence type="ECO:0000313" key="4">
    <source>
        <dbReference type="EMBL" id="GMH18131.1"/>
    </source>
</evidence>
<gene>
    <name evidence="4" type="ORF">Nepgr_019972</name>
</gene>
<evidence type="ECO:0000256" key="1">
    <source>
        <dbReference type="SAM" id="Phobius"/>
    </source>
</evidence>
<dbReference type="PROSITE" id="PS51782">
    <property type="entry name" value="LYSM"/>
    <property type="match status" value="2"/>
</dbReference>
<evidence type="ECO:0000256" key="2">
    <source>
        <dbReference type="SAM" id="SignalP"/>
    </source>
</evidence>
<feature type="domain" description="LysM" evidence="3">
    <location>
        <begin position="102"/>
        <end position="149"/>
    </location>
</feature>
<dbReference type="InterPro" id="IPR018392">
    <property type="entry name" value="LysM"/>
</dbReference>
<keyword evidence="1" id="KW-0812">Transmembrane</keyword>
<dbReference type="Gene3D" id="3.10.350.10">
    <property type="entry name" value="LysM domain"/>
    <property type="match status" value="2"/>
</dbReference>
<evidence type="ECO:0000313" key="5">
    <source>
        <dbReference type="Proteomes" id="UP001279734"/>
    </source>
</evidence>
<comment type="caution">
    <text evidence="4">The sequence shown here is derived from an EMBL/GenBank/DDBJ whole genome shotgun (WGS) entry which is preliminary data.</text>
</comment>
<dbReference type="PANTHER" id="PTHR33734:SF11">
    <property type="entry name" value="LYSM DOMAIN-CONTAINING GPI-ANCHORED PROTEIN 2"/>
    <property type="match status" value="1"/>
</dbReference>
<dbReference type="SMART" id="SM00257">
    <property type="entry name" value="LysM"/>
    <property type="match status" value="2"/>
</dbReference>